<dbReference type="EMBL" id="BAAAOS010000019">
    <property type="protein sequence ID" value="GAA1576663.1"/>
    <property type="molecule type" value="Genomic_DNA"/>
</dbReference>
<evidence type="ECO:0000313" key="2">
    <source>
        <dbReference type="EMBL" id="GAA1576663.1"/>
    </source>
</evidence>
<comment type="caution">
    <text evidence="2">The sequence shown here is derived from an EMBL/GenBank/DDBJ whole genome shotgun (WGS) entry which is preliminary data.</text>
</comment>
<dbReference type="Proteomes" id="UP001500393">
    <property type="component" value="Unassembled WGS sequence"/>
</dbReference>
<proteinExistence type="predicted"/>
<keyword evidence="3" id="KW-1185">Reference proteome</keyword>
<sequence length="149" mass="16952">MRCAVGETPVGKVGRMADEYRVEVELNDGEHGLSFWERLRALDVDDDARKRLGSQVTVTRDGSRILIYANTEADAREAEKTVREVISEDHLSADYTLTRWSHAKQEWTDPSVPEDENAPEPSYEGVETPDPRYVVLQAYKPEFLRDLGL</sequence>
<accession>A0ABN2DJJ1</accession>
<feature type="region of interest" description="Disordered" evidence="1">
    <location>
        <begin position="104"/>
        <end position="130"/>
    </location>
</feature>
<evidence type="ECO:0000256" key="1">
    <source>
        <dbReference type="SAM" id="MobiDB-lite"/>
    </source>
</evidence>
<organism evidence="2 3">
    <name type="scientific">Kribbella sancticallisti</name>
    <dbReference type="NCBI Taxonomy" id="460087"/>
    <lineage>
        <taxon>Bacteria</taxon>
        <taxon>Bacillati</taxon>
        <taxon>Actinomycetota</taxon>
        <taxon>Actinomycetes</taxon>
        <taxon>Propionibacteriales</taxon>
        <taxon>Kribbellaceae</taxon>
        <taxon>Kribbella</taxon>
    </lineage>
</organism>
<evidence type="ECO:0000313" key="3">
    <source>
        <dbReference type="Proteomes" id="UP001500393"/>
    </source>
</evidence>
<reference evidence="2 3" key="1">
    <citation type="journal article" date="2019" name="Int. J. Syst. Evol. Microbiol.">
        <title>The Global Catalogue of Microorganisms (GCM) 10K type strain sequencing project: providing services to taxonomists for standard genome sequencing and annotation.</title>
        <authorList>
            <consortium name="The Broad Institute Genomics Platform"/>
            <consortium name="The Broad Institute Genome Sequencing Center for Infectious Disease"/>
            <person name="Wu L."/>
            <person name="Ma J."/>
        </authorList>
    </citation>
    <scope>NUCLEOTIDE SEQUENCE [LARGE SCALE GENOMIC DNA]</scope>
    <source>
        <strain evidence="2 3">JCM 14969</strain>
    </source>
</reference>
<protein>
    <submittedName>
        <fullName evidence="2">Uncharacterized protein</fullName>
    </submittedName>
</protein>
<name>A0ABN2DJJ1_9ACTN</name>
<gene>
    <name evidence="2" type="ORF">GCM10009789_32640</name>
</gene>